<dbReference type="STRING" id="1051891.A0A0C3LPA8"/>
<dbReference type="AlphaFoldDB" id="A0A0C3LPA8"/>
<evidence type="ECO:0000256" key="8">
    <source>
        <dbReference type="SAM" id="Phobius"/>
    </source>
</evidence>
<dbReference type="HOGENOM" id="CLU_053568_2_0_1"/>
<keyword evidence="10" id="KW-1185">Reference proteome</keyword>
<name>A0A0C3LPA8_9AGAM</name>
<gene>
    <name evidence="9" type="ORF">M407DRAFT_56822</name>
</gene>
<evidence type="ECO:0000256" key="1">
    <source>
        <dbReference type="ARBA" id="ARBA00004141"/>
    </source>
</evidence>
<dbReference type="Pfam" id="PF04193">
    <property type="entry name" value="PQ-loop"/>
    <property type="match status" value="2"/>
</dbReference>
<keyword evidence="2" id="KW-0813">Transport</keyword>
<dbReference type="InterPro" id="IPR006603">
    <property type="entry name" value="PQ-loop_rpt"/>
</dbReference>
<feature type="transmembrane region" description="Helical" evidence="8">
    <location>
        <begin position="171"/>
        <end position="190"/>
    </location>
</feature>
<feature type="transmembrane region" description="Helical" evidence="8">
    <location>
        <begin position="20"/>
        <end position="38"/>
    </location>
</feature>
<dbReference type="Proteomes" id="UP000054248">
    <property type="component" value="Unassembled WGS sequence"/>
</dbReference>
<dbReference type="Gene3D" id="1.20.1280.290">
    <property type="match status" value="2"/>
</dbReference>
<dbReference type="PANTHER" id="PTHR12226">
    <property type="entry name" value="MANNOSE-P-DOLICHOL UTILIZATION DEFECT 1 LEC35 -RELATED"/>
    <property type="match status" value="1"/>
</dbReference>
<evidence type="ECO:0000256" key="7">
    <source>
        <dbReference type="ARBA" id="ARBA00038475"/>
    </source>
</evidence>
<keyword evidence="4" id="KW-0677">Repeat</keyword>
<feature type="non-terminal residue" evidence="9">
    <location>
        <position position="233"/>
    </location>
</feature>
<keyword evidence="3 8" id="KW-0812">Transmembrane</keyword>
<evidence type="ECO:0000256" key="5">
    <source>
        <dbReference type="ARBA" id="ARBA00022989"/>
    </source>
</evidence>
<comment type="subcellular location">
    <subcellularLocation>
        <location evidence="1">Membrane</location>
        <topology evidence="1">Multi-pass membrane protein</topology>
    </subcellularLocation>
</comment>
<proteinExistence type="inferred from homology"/>
<dbReference type="PANTHER" id="PTHR12226:SF2">
    <property type="entry name" value="MANNOSE-P-DOLICHOL UTILIZATION DEFECT 1 PROTEIN"/>
    <property type="match status" value="1"/>
</dbReference>
<dbReference type="GO" id="GO:0016020">
    <property type="term" value="C:membrane"/>
    <property type="evidence" value="ECO:0007669"/>
    <property type="project" value="UniProtKB-SubCell"/>
</dbReference>
<dbReference type="SMART" id="SM00679">
    <property type="entry name" value="CTNS"/>
    <property type="match status" value="2"/>
</dbReference>
<dbReference type="FunFam" id="1.20.1280.290:FF:000006">
    <property type="entry name" value="mannose-P-dolichol utilization defect 1 protein"/>
    <property type="match status" value="1"/>
</dbReference>
<reference evidence="9 10" key="1">
    <citation type="submission" date="2014-04" db="EMBL/GenBank/DDBJ databases">
        <authorList>
            <consortium name="DOE Joint Genome Institute"/>
            <person name="Kuo A."/>
            <person name="Girlanda M."/>
            <person name="Perotto S."/>
            <person name="Kohler A."/>
            <person name="Nagy L.G."/>
            <person name="Floudas D."/>
            <person name="Copeland A."/>
            <person name="Barry K.W."/>
            <person name="Cichocki N."/>
            <person name="Veneault-Fourrey C."/>
            <person name="LaButti K."/>
            <person name="Lindquist E.A."/>
            <person name="Lipzen A."/>
            <person name="Lundell T."/>
            <person name="Morin E."/>
            <person name="Murat C."/>
            <person name="Sun H."/>
            <person name="Tunlid A."/>
            <person name="Henrissat B."/>
            <person name="Grigoriev I.V."/>
            <person name="Hibbett D.S."/>
            <person name="Martin F."/>
            <person name="Nordberg H.P."/>
            <person name="Cantor M.N."/>
            <person name="Hua S.X."/>
        </authorList>
    </citation>
    <scope>NUCLEOTIDE SEQUENCE [LARGE SCALE GENOMIC DNA]</scope>
    <source>
        <strain evidence="9 10">MUT 4182</strain>
    </source>
</reference>
<keyword evidence="6 8" id="KW-0472">Membrane</keyword>
<dbReference type="PIRSF" id="PIRSF023381">
    <property type="entry name" value="MannP-dilichol_defect-1p"/>
    <property type="match status" value="1"/>
</dbReference>
<feature type="transmembrane region" description="Helical" evidence="8">
    <location>
        <begin position="196"/>
        <end position="219"/>
    </location>
</feature>
<evidence type="ECO:0000313" key="9">
    <source>
        <dbReference type="EMBL" id="KIO23257.1"/>
    </source>
</evidence>
<evidence type="ECO:0000256" key="6">
    <source>
        <dbReference type="ARBA" id="ARBA00023136"/>
    </source>
</evidence>
<evidence type="ECO:0000256" key="2">
    <source>
        <dbReference type="ARBA" id="ARBA00022448"/>
    </source>
</evidence>
<protein>
    <recommendedName>
        <fullName evidence="11">Mannose-P-dolichol utilization defect 1 protein homolog</fullName>
    </recommendedName>
</protein>
<evidence type="ECO:0000313" key="10">
    <source>
        <dbReference type="Proteomes" id="UP000054248"/>
    </source>
</evidence>
<feature type="transmembrane region" description="Helical" evidence="8">
    <location>
        <begin position="116"/>
        <end position="134"/>
    </location>
</feature>
<comment type="similarity">
    <text evidence="7">Belongs to the MPDU1 (TC 2.A.43.3) family.</text>
</comment>
<dbReference type="EMBL" id="KN823089">
    <property type="protein sequence ID" value="KIO23257.1"/>
    <property type="molecule type" value="Genomic_DNA"/>
</dbReference>
<evidence type="ECO:0000256" key="3">
    <source>
        <dbReference type="ARBA" id="ARBA00022692"/>
    </source>
</evidence>
<feature type="non-terminal residue" evidence="9">
    <location>
        <position position="1"/>
    </location>
</feature>
<keyword evidence="5 8" id="KW-1133">Transmembrane helix</keyword>
<dbReference type="InterPro" id="IPR016817">
    <property type="entry name" value="MannP-dilichol_defect-1"/>
</dbReference>
<evidence type="ECO:0008006" key="11">
    <source>
        <dbReference type="Google" id="ProtNLM"/>
    </source>
</evidence>
<reference evidence="10" key="2">
    <citation type="submission" date="2015-01" db="EMBL/GenBank/DDBJ databases">
        <title>Evolutionary Origins and Diversification of the Mycorrhizal Mutualists.</title>
        <authorList>
            <consortium name="DOE Joint Genome Institute"/>
            <consortium name="Mycorrhizal Genomics Consortium"/>
            <person name="Kohler A."/>
            <person name="Kuo A."/>
            <person name="Nagy L.G."/>
            <person name="Floudas D."/>
            <person name="Copeland A."/>
            <person name="Barry K.W."/>
            <person name="Cichocki N."/>
            <person name="Veneault-Fourrey C."/>
            <person name="LaButti K."/>
            <person name="Lindquist E.A."/>
            <person name="Lipzen A."/>
            <person name="Lundell T."/>
            <person name="Morin E."/>
            <person name="Murat C."/>
            <person name="Riley R."/>
            <person name="Ohm R."/>
            <person name="Sun H."/>
            <person name="Tunlid A."/>
            <person name="Henrissat B."/>
            <person name="Grigoriev I.V."/>
            <person name="Hibbett D.S."/>
            <person name="Martin F."/>
        </authorList>
    </citation>
    <scope>NUCLEOTIDE SEQUENCE [LARGE SCALE GENOMIC DNA]</scope>
    <source>
        <strain evidence="10">MUT 4182</strain>
    </source>
</reference>
<dbReference type="OrthoDB" id="271506at2759"/>
<evidence type="ECO:0000256" key="4">
    <source>
        <dbReference type="ARBA" id="ARBA00022737"/>
    </source>
</evidence>
<sequence length="233" mass="25170">CFSSLLENLDYTDNDCIKYAISKVLGLGIVVGGSIVKIPQVLIIQRARSARGLSISAFTMELISCAISTVYNVRNAYAFSTYGENAFLTLQNAIITLQILHYQPTLTARDSNRPKVLGAGVSMLISFLMLYLAPLPTLTLLQGLTIPISAIAKVPQIVANEKNKSTGTLSAFVVIANIVGCLARVFTTITEVQDPLVLWGFILSAILNVVIGVQLWAYWGNTAKGGKGDYRLP</sequence>
<accession>A0A0C3LPA8</accession>
<organism evidence="9 10">
    <name type="scientific">Tulasnella calospora MUT 4182</name>
    <dbReference type="NCBI Taxonomy" id="1051891"/>
    <lineage>
        <taxon>Eukaryota</taxon>
        <taxon>Fungi</taxon>
        <taxon>Dikarya</taxon>
        <taxon>Basidiomycota</taxon>
        <taxon>Agaricomycotina</taxon>
        <taxon>Agaricomycetes</taxon>
        <taxon>Cantharellales</taxon>
        <taxon>Tulasnellaceae</taxon>
        <taxon>Tulasnella</taxon>
    </lineage>
</organism>